<comment type="caution">
    <text evidence="3">The sequence shown here is derived from an EMBL/GenBank/DDBJ whole genome shotgun (WGS) entry which is preliminary data.</text>
</comment>
<keyword evidence="2" id="KW-0472">Membrane</keyword>
<dbReference type="GeneID" id="87842319"/>
<evidence type="ECO:0000256" key="1">
    <source>
        <dbReference type="SAM" id="MobiDB-lite"/>
    </source>
</evidence>
<proteinExistence type="predicted"/>
<reference evidence="3" key="2">
    <citation type="submission" date="2023-06" db="EMBL/GenBank/DDBJ databases">
        <authorList>
            <consortium name="Lawrence Berkeley National Laboratory"/>
            <person name="Haridas S."/>
            <person name="Hensen N."/>
            <person name="Bonometti L."/>
            <person name="Westerberg I."/>
            <person name="Brannstrom I.O."/>
            <person name="Guillou S."/>
            <person name="Cros-Aarteil S."/>
            <person name="Calhoun S."/>
            <person name="Kuo A."/>
            <person name="Mondo S."/>
            <person name="Pangilinan J."/>
            <person name="Riley R."/>
            <person name="Labutti K."/>
            <person name="Andreopoulos B."/>
            <person name="Lipzen A."/>
            <person name="Chen C."/>
            <person name="Yanf M."/>
            <person name="Daum C."/>
            <person name="Ng V."/>
            <person name="Clum A."/>
            <person name="Steindorff A."/>
            <person name="Ohm R."/>
            <person name="Martin F."/>
            <person name="Silar P."/>
            <person name="Natvig D."/>
            <person name="Lalanne C."/>
            <person name="Gautier V."/>
            <person name="Ament-Velasquez S.L."/>
            <person name="Kruys A."/>
            <person name="Hutchinson M.I."/>
            <person name="Powell A.J."/>
            <person name="Barry K."/>
            <person name="Miller A.N."/>
            <person name="Grigoriev I.V."/>
            <person name="Debuchy R."/>
            <person name="Gladieux P."/>
            <person name="Thoren M.H."/>
            <person name="Johannesson H."/>
        </authorList>
    </citation>
    <scope>NUCLEOTIDE SEQUENCE</scope>
    <source>
        <strain evidence="3">CBS 168.71</strain>
    </source>
</reference>
<feature type="transmembrane region" description="Helical" evidence="2">
    <location>
        <begin position="203"/>
        <end position="230"/>
    </location>
</feature>
<keyword evidence="2" id="KW-1133">Transmembrane helix</keyword>
<feature type="region of interest" description="Disordered" evidence="1">
    <location>
        <begin position="475"/>
        <end position="512"/>
    </location>
</feature>
<reference evidence="3" key="1">
    <citation type="journal article" date="2023" name="Mol. Phylogenet. Evol.">
        <title>Genome-scale phylogeny and comparative genomics of the fungal order Sordariales.</title>
        <authorList>
            <person name="Hensen N."/>
            <person name="Bonometti L."/>
            <person name="Westerberg I."/>
            <person name="Brannstrom I.O."/>
            <person name="Guillou S."/>
            <person name="Cros-Aarteil S."/>
            <person name="Calhoun S."/>
            <person name="Haridas S."/>
            <person name="Kuo A."/>
            <person name="Mondo S."/>
            <person name="Pangilinan J."/>
            <person name="Riley R."/>
            <person name="LaButti K."/>
            <person name="Andreopoulos B."/>
            <person name="Lipzen A."/>
            <person name="Chen C."/>
            <person name="Yan M."/>
            <person name="Daum C."/>
            <person name="Ng V."/>
            <person name="Clum A."/>
            <person name="Steindorff A."/>
            <person name="Ohm R.A."/>
            <person name="Martin F."/>
            <person name="Silar P."/>
            <person name="Natvig D.O."/>
            <person name="Lalanne C."/>
            <person name="Gautier V."/>
            <person name="Ament-Velasquez S.L."/>
            <person name="Kruys A."/>
            <person name="Hutchinson M.I."/>
            <person name="Powell A.J."/>
            <person name="Barry K."/>
            <person name="Miller A.N."/>
            <person name="Grigoriev I.V."/>
            <person name="Debuchy R."/>
            <person name="Gladieux P."/>
            <person name="Hiltunen Thoren M."/>
            <person name="Johannesson H."/>
        </authorList>
    </citation>
    <scope>NUCLEOTIDE SEQUENCE</scope>
    <source>
        <strain evidence="3">CBS 168.71</strain>
    </source>
</reference>
<feature type="transmembrane region" description="Helical" evidence="2">
    <location>
        <begin position="242"/>
        <end position="265"/>
    </location>
</feature>
<gene>
    <name evidence="3" type="ORF">B0H64DRAFT_419316</name>
</gene>
<name>A0AAE0HBS3_9PEZI</name>
<dbReference type="AlphaFoldDB" id="A0AAE0HBS3"/>
<dbReference type="Proteomes" id="UP001278766">
    <property type="component" value="Unassembled WGS sequence"/>
</dbReference>
<evidence type="ECO:0000313" key="3">
    <source>
        <dbReference type="EMBL" id="KAK3293620.1"/>
    </source>
</evidence>
<dbReference type="RefSeq" id="XP_062657134.1">
    <property type="nucleotide sequence ID" value="XM_062805371.1"/>
</dbReference>
<feature type="compositionally biased region" description="Basic and acidic residues" evidence="1">
    <location>
        <begin position="322"/>
        <end position="331"/>
    </location>
</feature>
<accession>A0AAE0HBS3</accession>
<protein>
    <submittedName>
        <fullName evidence="3">Uncharacterized protein</fullName>
    </submittedName>
</protein>
<feature type="transmembrane region" description="Helical" evidence="2">
    <location>
        <begin position="14"/>
        <end position="35"/>
    </location>
</feature>
<keyword evidence="4" id="KW-1185">Reference proteome</keyword>
<sequence>MQFMSQSTGWFDNIVLAMAPLGIITTIVGAIRVGGPSWLKALIGRARESRAVVEAELMSSTSHEVCELWNGQQVVRVMGKGPIREFIILLPEDEPANRGMMQRLREWFAQPAEGRDDSLGDLSGAKQEITKVILKEDEKQVHLQERSKSTCPPFIALIILPSHQNPPFENALSDRSVFVLRNTAAQAPNLTLNVHNQLSRGELYVVALFGIILQLGVLAYSTCITYLPAFTLLKDGNPVARYAYPCTAVGTLLLVVGVLVCSHVVENSTEEATYFPGPSKKARVIWLQRSGTVSDQAFESFAIFPQEAQVLVRTSQRAPEPGQRETSKKDSANPVSGYLTSENVKTVGGTGIGICGFIVQFTGLRGMHWSASVAQLGATVLMTILRAWVRRDLAELPRALPIVSRHELDWLAMTFGGKPAKAPWRQPPGDDGKWDKDCRPWADDEGWDWKTIAIQDPAELEELQPYLKERGISASSRTGMGLRPPRPLCSPGQSRSQWTLSLVTSPGTSRGL</sequence>
<keyword evidence="2" id="KW-0812">Transmembrane</keyword>
<feature type="compositionally biased region" description="Polar residues" evidence="1">
    <location>
        <begin position="491"/>
        <end position="512"/>
    </location>
</feature>
<evidence type="ECO:0000313" key="4">
    <source>
        <dbReference type="Proteomes" id="UP001278766"/>
    </source>
</evidence>
<organism evidence="3 4">
    <name type="scientific">Chaetomium fimeti</name>
    <dbReference type="NCBI Taxonomy" id="1854472"/>
    <lineage>
        <taxon>Eukaryota</taxon>
        <taxon>Fungi</taxon>
        <taxon>Dikarya</taxon>
        <taxon>Ascomycota</taxon>
        <taxon>Pezizomycotina</taxon>
        <taxon>Sordariomycetes</taxon>
        <taxon>Sordariomycetidae</taxon>
        <taxon>Sordariales</taxon>
        <taxon>Chaetomiaceae</taxon>
        <taxon>Chaetomium</taxon>
    </lineage>
</organism>
<evidence type="ECO:0000256" key="2">
    <source>
        <dbReference type="SAM" id="Phobius"/>
    </source>
</evidence>
<dbReference type="EMBL" id="JAUEPN010000006">
    <property type="protein sequence ID" value="KAK3293620.1"/>
    <property type="molecule type" value="Genomic_DNA"/>
</dbReference>
<feature type="region of interest" description="Disordered" evidence="1">
    <location>
        <begin position="314"/>
        <end position="337"/>
    </location>
</feature>